<evidence type="ECO:0000313" key="4">
    <source>
        <dbReference type="Proteomes" id="UP000789342"/>
    </source>
</evidence>
<dbReference type="Gene3D" id="1.10.10.60">
    <property type="entry name" value="Homeodomain-like"/>
    <property type="match status" value="1"/>
</dbReference>
<evidence type="ECO:0000256" key="1">
    <source>
        <dbReference type="ARBA" id="ARBA00023125"/>
    </source>
</evidence>
<dbReference type="SUPFAM" id="SSF46689">
    <property type="entry name" value="Homeodomain-like"/>
    <property type="match status" value="1"/>
</dbReference>
<dbReference type="EMBL" id="CAJVPV010023840">
    <property type="protein sequence ID" value="CAG8724887.1"/>
    <property type="molecule type" value="Genomic_DNA"/>
</dbReference>
<protein>
    <submittedName>
        <fullName evidence="3">9962_t:CDS:1</fullName>
    </submittedName>
</protein>
<sequence length="94" mass="11107">IRTTKYLMVEQALVLWIDQANNNNYILTGHIVLTKATYFAQHFEIQNFIGLPGWFNRFKKQYNIQKYIHYGEANLTSLEDLTQQCHNLQNLLST</sequence>
<dbReference type="InterPro" id="IPR006600">
    <property type="entry name" value="HTH_CenpB_DNA-bd_dom"/>
</dbReference>
<dbReference type="InterPro" id="IPR009057">
    <property type="entry name" value="Homeodomain-like_sf"/>
</dbReference>
<reference evidence="3" key="1">
    <citation type="submission" date="2021-06" db="EMBL/GenBank/DDBJ databases">
        <authorList>
            <person name="Kallberg Y."/>
            <person name="Tangrot J."/>
            <person name="Rosling A."/>
        </authorList>
    </citation>
    <scope>NUCLEOTIDE SEQUENCE</scope>
    <source>
        <strain evidence="3">CL551</strain>
    </source>
</reference>
<dbReference type="Proteomes" id="UP000789342">
    <property type="component" value="Unassembled WGS sequence"/>
</dbReference>
<feature type="domain" description="HTH CENPB-type" evidence="2">
    <location>
        <begin position="1"/>
        <end position="68"/>
    </location>
</feature>
<evidence type="ECO:0000259" key="2">
    <source>
        <dbReference type="PROSITE" id="PS51253"/>
    </source>
</evidence>
<gene>
    <name evidence="3" type="ORF">AMORRO_LOCUS13588</name>
</gene>
<dbReference type="PROSITE" id="PS51253">
    <property type="entry name" value="HTH_CENPB"/>
    <property type="match status" value="1"/>
</dbReference>
<comment type="caution">
    <text evidence="3">The sequence shown here is derived from an EMBL/GenBank/DDBJ whole genome shotgun (WGS) entry which is preliminary data.</text>
</comment>
<dbReference type="Pfam" id="PF03221">
    <property type="entry name" value="HTH_Tnp_Tc5"/>
    <property type="match status" value="1"/>
</dbReference>
<evidence type="ECO:0000313" key="3">
    <source>
        <dbReference type="EMBL" id="CAG8724887.1"/>
    </source>
</evidence>
<dbReference type="AlphaFoldDB" id="A0A9N9NE45"/>
<proteinExistence type="predicted"/>
<dbReference type="GO" id="GO:0003677">
    <property type="term" value="F:DNA binding"/>
    <property type="evidence" value="ECO:0007669"/>
    <property type="project" value="UniProtKB-KW"/>
</dbReference>
<keyword evidence="1" id="KW-0238">DNA-binding</keyword>
<name>A0A9N9NE45_9GLOM</name>
<accession>A0A9N9NE45</accession>
<dbReference type="OrthoDB" id="2427426at2759"/>
<keyword evidence="4" id="KW-1185">Reference proteome</keyword>
<dbReference type="SMART" id="SM00674">
    <property type="entry name" value="CENPB"/>
    <property type="match status" value="1"/>
</dbReference>
<organism evidence="3 4">
    <name type="scientific">Acaulospora morrowiae</name>
    <dbReference type="NCBI Taxonomy" id="94023"/>
    <lineage>
        <taxon>Eukaryota</taxon>
        <taxon>Fungi</taxon>
        <taxon>Fungi incertae sedis</taxon>
        <taxon>Mucoromycota</taxon>
        <taxon>Glomeromycotina</taxon>
        <taxon>Glomeromycetes</taxon>
        <taxon>Diversisporales</taxon>
        <taxon>Acaulosporaceae</taxon>
        <taxon>Acaulospora</taxon>
    </lineage>
</organism>
<feature type="non-terminal residue" evidence="3">
    <location>
        <position position="1"/>
    </location>
</feature>